<name>A0AAV1WUK3_LUPLU</name>
<dbReference type="PANTHER" id="PTHR32295">
    <property type="entry name" value="IQ-DOMAIN 5-RELATED"/>
    <property type="match status" value="1"/>
</dbReference>
<evidence type="ECO:0000256" key="1">
    <source>
        <dbReference type="ARBA" id="ARBA00022860"/>
    </source>
</evidence>
<organism evidence="3 4">
    <name type="scientific">Lupinus luteus</name>
    <name type="common">European yellow lupine</name>
    <dbReference type="NCBI Taxonomy" id="3873"/>
    <lineage>
        <taxon>Eukaryota</taxon>
        <taxon>Viridiplantae</taxon>
        <taxon>Streptophyta</taxon>
        <taxon>Embryophyta</taxon>
        <taxon>Tracheophyta</taxon>
        <taxon>Spermatophyta</taxon>
        <taxon>Magnoliopsida</taxon>
        <taxon>eudicotyledons</taxon>
        <taxon>Gunneridae</taxon>
        <taxon>Pentapetalae</taxon>
        <taxon>rosids</taxon>
        <taxon>fabids</taxon>
        <taxon>Fabales</taxon>
        <taxon>Fabaceae</taxon>
        <taxon>Papilionoideae</taxon>
        <taxon>50 kb inversion clade</taxon>
        <taxon>genistoids sensu lato</taxon>
        <taxon>core genistoids</taxon>
        <taxon>Genisteae</taxon>
        <taxon>Lupinus</taxon>
    </lineage>
</organism>
<accession>A0AAV1WUK3</accession>
<evidence type="ECO:0000313" key="4">
    <source>
        <dbReference type="Proteomes" id="UP001497480"/>
    </source>
</evidence>
<keyword evidence="1" id="KW-0112">Calmodulin-binding</keyword>
<evidence type="ECO:0000256" key="2">
    <source>
        <dbReference type="ARBA" id="ARBA00024341"/>
    </source>
</evidence>
<reference evidence="3 4" key="1">
    <citation type="submission" date="2024-03" db="EMBL/GenBank/DDBJ databases">
        <authorList>
            <person name="Martinez-Hernandez J."/>
        </authorList>
    </citation>
    <scope>NUCLEOTIDE SEQUENCE [LARGE SCALE GENOMIC DNA]</scope>
</reference>
<dbReference type="GO" id="GO:0005516">
    <property type="term" value="F:calmodulin binding"/>
    <property type="evidence" value="ECO:0007669"/>
    <property type="project" value="UniProtKB-KW"/>
</dbReference>
<sequence length="123" mass="14101">MGASQKWLRIVRRKFHRSSNKDIILPRTSICTNQSDESILKKEAITIEDFNLPIQTSTNNLVEHVAAARRAYVALKSLVKLQALVRGVFVRKQSQIAMQCMNVIIRLQVRVRARQLLGKFDNV</sequence>
<proteinExistence type="inferred from homology"/>
<dbReference type="AlphaFoldDB" id="A0AAV1WUK3"/>
<dbReference type="Proteomes" id="UP001497480">
    <property type="component" value="Unassembled WGS sequence"/>
</dbReference>
<dbReference type="EMBL" id="CAXHTB010000009">
    <property type="protein sequence ID" value="CAL0313104.1"/>
    <property type="molecule type" value="Genomic_DNA"/>
</dbReference>
<protein>
    <submittedName>
        <fullName evidence="3">Uncharacterized protein</fullName>
    </submittedName>
</protein>
<dbReference type="PROSITE" id="PS50096">
    <property type="entry name" value="IQ"/>
    <property type="match status" value="1"/>
</dbReference>
<comment type="caution">
    <text evidence="3">The sequence shown here is derived from an EMBL/GenBank/DDBJ whole genome shotgun (WGS) entry which is preliminary data.</text>
</comment>
<dbReference type="PANTHER" id="PTHR32295:SF108">
    <property type="entry name" value="PROTEIN IQ-DOMAIN 20"/>
    <property type="match status" value="1"/>
</dbReference>
<evidence type="ECO:0000313" key="3">
    <source>
        <dbReference type="EMBL" id="CAL0313104.1"/>
    </source>
</evidence>
<keyword evidence="4" id="KW-1185">Reference proteome</keyword>
<comment type="similarity">
    <text evidence="2">Belongs to the IQD family.</text>
</comment>
<gene>
    <name evidence="3" type="ORF">LLUT_LOCUS14164</name>
</gene>